<comment type="subcellular location">
    <subcellularLocation>
        <location evidence="1">Cell membrane</location>
        <topology evidence="1">Single-pass membrane protein</topology>
    </subcellularLocation>
</comment>
<evidence type="ECO:0000256" key="1">
    <source>
        <dbReference type="ARBA" id="ARBA00004162"/>
    </source>
</evidence>
<dbReference type="CDD" id="cd01004">
    <property type="entry name" value="PBP2_MidA_like"/>
    <property type="match status" value="1"/>
</dbReference>
<keyword evidence="8" id="KW-0418">Kinase</keyword>
<evidence type="ECO:0000256" key="8">
    <source>
        <dbReference type="ARBA" id="ARBA00022777"/>
    </source>
</evidence>
<dbReference type="InterPro" id="IPR008271">
    <property type="entry name" value="Ser/Thr_kinase_AS"/>
</dbReference>
<dbReference type="GO" id="GO:0080090">
    <property type="term" value="P:regulation of primary metabolic process"/>
    <property type="evidence" value="ECO:0007669"/>
    <property type="project" value="UniProtKB-ARBA"/>
</dbReference>
<evidence type="ECO:0000256" key="7">
    <source>
        <dbReference type="ARBA" id="ARBA00022741"/>
    </source>
</evidence>
<evidence type="ECO:0000256" key="2">
    <source>
        <dbReference type="ARBA" id="ARBA00012513"/>
    </source>
</evidence>
<evidence type="ECO:0000313" key="12">
    <source>
        <dbReference type="EMBL" id="TGB46903.1"/>
    </source>
</evidence>
<evidence type="ECO:0000256" key="9">
    <source>
        <dbReference type="ARBA" id="ARBA00022840"/>
    </source>
</evidence>
<dbReference type="PROSITE" id="PS00108">
    <property type="entry name" value="PROTEIN_KINASE_ST"/>
    <property type="match status" value="1"/>
</dbReference>
<accession>A0A4Z0HY78</accession>
<dbReference type="GO" id="GO:0005524">
    <property type="term" value="F:ATP binding"/>
    <property type="evidence" value="ECO:0007669"/>
    <property type="project" value="UniProtKB-UniRule"/>
</dbReference>
<keyword evidence="7" id="KW-0547">Nucleotide-binding</keyword>
<dbReference type="Gene3D" id="3.30.200.20">
    <property type="entry name" value="Phosphorylase Kinase, domain 1"/>
    <property type="match status" value="1"/>
</dbReference>
<keyword evidence="3" id="KW-1003">Cell membrane</keyword>
<dbReference type="Pfam" id="PF00069">
    <property type="entry name" value="Pkinase"/>
    <property type="match status" value="1"/>
</dbReference>
<sequence>MDSTPFGHYQLQKLIGRGGMGEVYRAYDSDTDRIVALKVLPPHMAQDRAFQERFRQESHAAAGVNDPHVVPIHGYGEIDGRLYLDMRLIEGRNLGAMLANTGKPMEPAVAVNLVEQVGGALDAAHRVGLVHRDVKPSNILITDNDFVYLIDFGLARCADDVGVTTAGSTVGTLAYMAPERFEGGKADPRSDIYALACVLYECLTGVRPYPGDSLEQQIAGHMVSPAPRASEKDPRLAAFDEVIAKGMAKKPSKRYQSAGALAAAARAALQVPVRTTGRSGRHSAQRIPTRTRVSKKVLAIAGATVLVAALCAVGVWQLRDDGSGRVANAAGSAGSGPVQAPTGAVEQIAKTVPSDIRDSGRLVIGVNVPYAPNEFKNSSGEIVGFDIDLMKAVTRTMGLVPDFRETGFEGILPSVQDGNFNVGMSSMTDTAEREKQADFVTYFQAGTLWARRPGSSADPGSPCGLRVGVAYSTIQDTQEIPAKSDACVAAGLPPIEKVVRTHQDEVTAALIAGEADAMTADSPVTGFAIKLSGSALEPAGEVFDSAPYGWPVAKGSGLAESLRLALEHVMDTGEYRTIATMWGVEKGMITQPVINGAFR</sequence>
<dbReference type="FunFam" id="1.10.510.10:FF:000021">
    <property type="entry name" value="Serine/threonine protein kinase"/>
    <property type="match status" value="1"/>
</dbReference>
<dbReference type="PANTHER" id="PTHR43289:SF6">
    <property type="entry name" value="SERINE_THREONINE-PROTEIN KINASE NEKL-3"/>
    <property type="match status" value="1"/>
</dbReference>
<evidence type="ECO:0000313" key="13">
    <source>
        <dbReference type="Proteomes" id="UP000297792"/>
    </source>
</evidence>
<evidence type="ECO:0000256" key="6">
    <source>
        <dbReference type="ARBA" id="ARBA00022692"/>
    </source>
</evidence>
<dbReference type="RefSeq" id="WP_135359547.1">
    <property type="nucleotide sequence ID" value="NZ_JBLVUM010000002.1"/>
</dbReference>
<dbReference type="PANTHER" id="PTHR43289">
    <property type="entry name" value="MITOGEN-ACTIVATED PROTEIN KINASE KINASE KINASE 20-RELATED"/>
    <property type="match status" value="1"/>
</dbReference>
<keyword evidence="9" id="KW-0067">ATP-binding</keyword>
<dbReference type="EC" id="2.7.11.1" evidence="2"/>
<dbReference type="SUPFAM" id="SSF56112">
    <property type="entry name" value="Protein kinase-like (PK-like)"/>
    <property type="match status" value="1"/>
</dbReference>
<reference evidence="12 13" key="1">
    <citation type="submission" date="2018-12" db="EMBL/GenBank/DDBJ databases">
        <title>Draft genome sequences of Mycolicibacterium peregrinum isolated from a pig with lymphadenitis and from soil on the same Japanese pig farm.</title>
        <authorList>
            <person name="Komatsu T."/>
            <person name="Ohya K."/>
            <person name="Sawai K."/>
            <person name="Odoi J.O."/>
            <person name="Otsu K."/>
            <person name="Ota A."/>
            <person name="Ito T."/>
            <person name="Kawai M."/>
            <person name="Maruyama F."/>
        </authorList>
    </citation>
    <scope>NUCLEOTIDE SEQUENCE [LARGE SCALE GENOMIC DNA]</scope>
    <source>
        <strain evidence="12 13">138</strain>
    </source>
</reference>
<dbReference type="InterPro" id="IPR017441">
    <property type="entry name" value="Protein_kinase_ATP_BS"/>
</dbReference>
<dbReference type="AlphaFoldDB" id="A0A4Z0HY78"/>
<dbReference type="SMART" id="SM00220">
    <property type="entry name" value="S_TKc"/>
    <property type="match status" value="1"/>
</dbReference>
<dbReference type="InterPro" id="IPR001638">
    <property type="entry name" value="Solute-binding_3/MltF_N"/>
</dbReference>
<comment type="caution">
    <text evidence="12">The sequence shown here is derived from an EMBL/GenBank/DDBJ whole genome shotgun (WGS) entry which is preliminary data.</text>
</comment>
<protein>
    <recommendedName>
        <fullName evidence="2">non-specific serine/threonine protein kinase</fullName>
        <ecNumber evidence="2">2.7.11.1</ecNumber>
    </recommendedName>
</protein>
<keyword evidence="11" id="KW-0472">Membrane</keyword>
<name>A0A4Z0HY78_MYCPR</name>
<evidence type="ECO:0000256" key="3">
    <source>
        <dbReference type="ARBA" id="ARBA00022475"/>
    </source>
</evidence>
<proteinExistence type="predicted"/>
<dbReference type="Proteomes" id="UP000297792">
    <property type="component" value="Unassembled WGS sequence"/>
</dbReference>
<evidence type="ECO:0000256" key="11">
    <source>
        <dbReference type="ARBA" id="ARBA00023136"/>
    </source>
</evidence>
<dbReference type="CDD" id="cd14014">
    <property type="entry name" value="STKc_PknB_like"/>
    <property type="match status" value="1"/>
</dbReference>
<dbReference type="GO" id="GO:0004674">
    <property type="term" value="F:protein serine/threonine kinase activity"/>
    <property type="evidence" value="ECO:0007669"/>
    <property type="project" value="UniProtKB-KW"/>
</dbReference>
<dbReference type="EMBL" id="RWKA01000002">
    <property type="protein sequence ID" value="TGB46903.1"/>
    <property type="molecule type" value="Genomic_DNA"/>
</dbReference>
<dbReference type="SUPFAM" id="SSF53850">
    <property type="entry name" value="Periplasmic binding protein-like II"/>
    <property type="match status" value="1"/>
</dbReference>
<evidence type="ECO:0000256" key="5">
    <source>
        <dbReference type="ARBA" id="ARBA00022679"/>
    </source>
</evidence>
<dbReference type="PROSITE" id="PS00107">
    <property type="entry name" value="PROTEIN_KINASE_ATP"/>
    <property type="match status" value="1"/>
</dbReference>
<evidence type="ECO:0000256" key="10">
    <source>
        <dbReference type="ARBA" id="ARBA00022989"/>
    </source>
</evidence>
<dbReference type="PROSITE" id="PS50011">
    <property type="entry name" value="PROTEIN_KINASE_DOM"/>
    <property type="match status" value="1"/>
</dbReference>
<keyword evidence="13" id="KW-1185">Reference proteome</keyword>
<keyword evidence="6" id="KW-0812">Transmembrane</keyword>
<dbReference type="SMART" id="SM00062">
    <property type="entry name" value="PBPb"/>
    <property type="match status" value="1"/>
</dbReference>
<evidence type="ECO:0000256" key="4">
    <source>
        <dbReference type="ARBA" id="ARBA00022527"/>
    </source>
</evidence>
<dbReference type="Gene3D" id="1.10.510.10">
    <property type="entry name" value="Transferase(Phosphotransferase) domain 1"/>
    <property type="match status" value="1"/>
</dbReference>
<dbReference type="InterPro" id="IPR000719">
    <property type="entry name" value="Prot_kinase_dom"/>
</dbReference>
<dbReference type="Gene3D" id="3.40.190.10">
    <property type="entry name" value="Periplasmic binding protein-like II"/>
    <property type="match status" value="2"/>
</dbReference>
<dbReference type="GO" id="GO:0005886">
    <property type="term" value="C:plasma membrane"/>
    <property type="evidence" value="ECO:0007669"/>
    <property type="project" value="UniProtKB-SubCell"/>
</dbReference>
<keyword evidence="10" id="KW-1133">Transmembrane helix</keyword>
<gene>
    <name evidence="12" type="ORF">EJD98_03255</name>
</gene>
<dbReference type="InterPro" id="IPR011009">
    <property type="entry name" value="Kinase-like_dom_sf"/>
</dbReference>
<organism evidence="12 13">
    <name type="scientific">Mycolicibacterium peregrinum</name>
    <name type="common">Mycobacterium peregrinum</name>
    <dbReference type="NCBI Taxonomy" id="43304"/>
    <lineage>
        <taxon>Bacteria</taxon>
        <taxon>Bacillati</taxon>
        <taxon>Actinomycetota</taxon>
        <taxon>Actinomycetes</taxon>
        <taxon>Mycobacteriales</taxon>
        <taxon>Mycobacteriaceae</taxon>
        <taxon>Mycolicibacterium</taxon>
    </lineage>
</organism>
<keyword evidence="5" id="KW-0808">Transferase</keyword>
<dbReference type="Pfam" id="PF00497">
    <property type="entry name" value="SBP_bac_3"/>
    <property type="match status" value="1"/>
</dbReference>
<keyword evidence="4" id="KW-0723">Serine/threonine-protein kinase</keyword>